<dbReference type="Proteomes" id="UP000034287">
    <property type="component" value="Unassembled WGS sequence"/>
</dbReference>
<evidence type="ECO:0000313" key="7">
    <source>
        <dbReference type="Proteomes" id="UP000034287"/>
    </source>
</evidence>
<dbReference type="OrthoDB" id="9803970at2"/>
<dbReference type="Gene3D" id="3.40.50.300">
    <property type="entry name" value="P-loop containing nucleotide triphosphate hydrolases"/>
    <property type="match status" value="1"/>
</dbReference>
<dbReference type="PANTHER" id="PTHR32071">
    <property type="entry name" value="TRANSCRIPTIONAL REGULATORY PROTEIN"/>
    <property type="match status" value="1"/>
</dbReference>
<gene>
    <name evidence="6" type="ORF">WN59_10055</name>
</gene>
<keyword evidence="2" id="KW-0067">ATP-binding</keyword>
<evidence type="ECO:0000256" key="3">
    <source>
        <dbReference type="ARBA" id="ARBA00023015"/>
    </source>
</evidence>
<dbReference type="STRING" id="1432562.WN59_10055"/>
<dbReference type="InterPro" id="IPR025944">
    <property type="entry name" value="Sigma_54_int_dom_CS"/>
</dbReference>
<keyword evidence="3" id="KW-0805">Transcription regulation</keyword>
<proteinExistence type="predicted"/>
<dbReference type="InterPro" id="IPR027417">
    <property type="entry name" value="P-loop_NTPase"/>
</dbReference>
<dbReference type="Pfam" id="PF25601">
    <property type="entry name" value="AAA_lid_14"/>
    <property type="match status" value="1"/>
</dbReference>
<name>A0A0M2SM53_9STAP</name>
<evidence type="ECO:0000259" key="5">
    <source>
        <dbReference type="PROSITE" id="PS50045"/>
    </source>
</evidence>
<reference evidence="6 7" key="1">
    <citation type="submission" date="2015-04" db="EMBL/GenBank/DDBJ databases">
        <title>Taxonomic description and genome sequence of Salinicoccus sediminis sp. nov., a novel hyper halotolerant bacterium isolated from marine sediment.</title>
        <authorList>
            <person name="Mathan Kumar R."/>
            <person name="Kaur G."/>
            <person name="Kumar N."/>
            <person name="Kumar A."/>
            <person name="Singh N.K."/>
            <person name="Kaur N."/>
            <person name="Mayilraj S."/>
        </authorList>
    </citation>
    <scope>NUCLEOTIDE SEQUENCE [LARGE SCALE GENOMIC DNA]</scope>
    <source>
        <strain evidence="6 7">SV-16</strain>
    </source>
</reference>
<organism evidence="6 7">
    <name type="scientific">Salinicoccus sediminis</name>
    <dbReference type="NCBI Taxonomy" id="1432562"/>
    <lineage>
        <taxon>Bacteria</taxon>
        <taxon>Bacillati</taxon>
        <taxon>Bacillota</taxon>
        <taxon>Bacilli</taxon>
        <taxon>Bacillales</taxon>
        <taxon>Staphylococcaceae</taxon>
        <taxon>Salinicoccus</taxon>
    </lineage>
</organism>
<dbReference type="Pfam" id="PF00158">
    <property type="entry name" value="Sigma54_activat"/>
    <property type="match status" value="1"/>
</dbReference>
<accession>A0A0M2SM53</accession>
<dbReference type="PATRIC" id="fig|1432562.3.peg.1994"/>
<dbReference type="RefSeq" id="WP_046516712.1">
    <property type="nucleotide sequence ID" value="NZ_LAYZ01000024.1"/>
</dbReference>
<dbReference type="Gene3D" id="1.10.8.60">
    <property type="match status" value="1"/>
</dbReference>
<dbReference type="SUPFAM" id="SSF52540">
    <property type="entry name" value="P-loop containing nucleoside triphosphate hydrolases"/>
    <property type="match status" value="1"/>
</dbReference>
<keyword evidence="4" id="KW-0804">Transcription</keyword>
<protein>
    <recommendedName>
        <fullName evidence="5">Sigma-54 factor interaction domain-containing protein</fullName>
    </recommendedName>
</protein>
<evidence type="ECO:0000256" key="2">
    <source>
        <dbReference type="ARBA" id="ARBA00022840"/>
    </source>
</evidence>
<dbReference type="PROSITE" id="PS00688">
    <property type="entry name" value="SIGMA54_INTERACT_3"/>
    <property type="match status" value="1"/>
</dbReference>
<keyword evidence="7" id="KW-1185">Reference proteome</keyword>
<evidence type="ECO:0000313" key="6">
    <source>
        <dbReference type="EMBL" id="KKK33937.1"/>
    </source>
</evidence>
<evidence type="ECO:0000256" key="4">
    <source>
        <dbReference type="ARBA" id="ARBA00023163"/>
    </source>
</evidence>
<evidence type="ECO:0000256" key="1">
    <source>
        <dbReference type="ARBA" id="ARBA00022741"/>
    </source>
</evidence>
<dbReference type="CDD" id="cd00009">
    <property type="entry name" value="AAA"/>
    <property type="match status" value="1"/>
</dbReference>
<sequence length="540" mass="62349">MNSLKKQMEYIFGGNIAVKGITLKDMTYSEVSEGGLVLLSSHEIREIVKPFLPDSCEVIISRRTINIVRLEQVITMRERSRFLVVNDNPGTTEETVKDLKNVLSEHEFIPYLVNEPIPEEFDFIITPGEDRLIPSEVYQTFDIGPRVISIETVLDLKRRFKLQVTDALLMQYYIKTMVHMTAKNNEKEPENIIDQNKHRTFSEIPTESRAMEATVNFARQMANSSNNNIHIIGETGTGKQMLAEMIHNESVLKDSPFHIYNAASKDPQLIEAELFGDKEEGHPGIMAEISRGTMYIKNIDSLPYQLQNRLADHFDEKTGCSAVRFITSSIDDLMKLYKEEIISQKLYSYLSSHILKVPSIAERKEDILILINDFKSHFKREDMEFSARVEEAFIQYDWPGNVRELYNLISYCVCLNRKYIELDSLPIFFSGITRNFDNPQKDSDFLDTEAVIDKIEKHGFLSESIKLLEIYLEGKKENASYGRRKVRRLLLEDDIKMTDQQLRLRIEILDELALLNVRIGRAGTTISEKGEKFLELMSEK</sequence>
<dbReference type="PROSITE" id="PS50045">
    <property type="entry name" value="SIGMA54_INTERACT_4"/>
    <property type="match status" value="1"/>
</dbReference>
<dbReference type="GO" id="GO:0006355">
    <property type="term" value="P:regulation of DNA-templated transcription"/>
    <property type="evidence" value="ECO:0007669"/>
    <property type="project" value="InterPro"/>
</dbReference>
<keyword evidence="1" id="KW-0547">Nucleotide-binding</keyword>
<dbReference type="InterPro" id="IPR002078">
    <property type="entry name" value="Sigma_54_int"/>
</dbReference>
<dbReference type="EMBL" id="LAYZ01000024">
    <property type="protein sequence ID" value="KKK33937.1"/>
    <property type="molecule type" value="Genomic_DNA"/>
</dbReference>
<dbReference type="GO" id="GO:0005524">
    <property type="term" value="F:ATP binding"/>
    <property type="evidence" value="ECO:0007669"/>
    <property type="project" value="UniProtKB-KW"/>
</dbReference>
<dbReference type="InterPro" id="IPR058031">
    <property type="entry name" value="AAA_lid_NorR"/>
</dbReference>
<feature type="domain" description="Sigma-54 factor interaction" evidence="5">
    <location>
        <begin position="204"/>
        <end position="414"/>
    </location>
</feature>
<comment type="caution">
    <text evidence="6">The sequence shown here is derived from an EMBL/GenBank/DDBJ whole genome shotgun (WGS) entry which is preliminary data.</text>
</comment>
<dbReference type="AlphaFoldDB" id="A0A0M2SM53"/>